<keyword evidence="2" id="KW-0862">Zinc</keyword>
<dbReference type="InterPro" id="IPR002125">
    <property type="entry name" value="CMP_dCMP_dom"/>
</dbReference>
<dbReference type="STRING" id="1915309.AXG55_12555"/>
<reference evidence="4 5" key="1">
    <citation type="submission" date="2016-10" db="EMBL/GenBank/DDBJ databases">
        <title>Silvanigrella aquatica sp. nov., isolated from a freshwater lake located in the Black Forest, Germany, description of Silvanigrellaceae fam. nov., Silvanigrellales ord. nov., reclassification of the order Bdellovibrionales in the class Oligoflexia, reclassification of the families Bacteriovoracaceae and Halobacteriovoraceae in the new order Bacteriovoracales ord. nov., and reclassification of the family Pseudobacteriovoracaceae in the order Oligoflexiales.</title>
        <authorList>
            <person name="Hahn M.W."/>
            <person name="Schmidt J."/>
            <person name="Koll U."/>
            <person name="Rohde M."/>
            <person name="Verbag S."/>
            <person name="Pitt A."/>
            <person name="Nakai R."/>
            <person name="Naganuma T."/>
            <person name="Lang E."/>
        </authorList>
    </citation>
    <scope>NUCLEOTIDE SEQUENCE [LARGE SCALE GENOMIC DNA]</scope>
    <source>
        <strain evidence="4 5">MWH-Nonnen-W8red</strain>
    </source>
</reference>
<dbReference type="OrthoDB" id="5291463at2"/>
<dbReference type="KEGG" id="saqi:AXG55_12555"/>
<gene>
    <name evidence="4" type="ORF">AXG55_12555</name>
</gene>
<keyword evidence="5" id="KW-1185">Reference proteome</keyword>
<dbReference type="AlphaFoldDB" id="A0A1L4D3C2"/>
<proteinExistence type="predicted"/>
<dbReference type="PANTHER" id="PTHR11079:SF162">
    <property type="entry name" value="RIBOFLAVIN BIOSYNTHESIS PROTEIN PYRD, CHLOROPLASTIC"/>
    <property type="match status" value="1"/>
</dbReference>
<dbReference type="InterPro" id="IPR016193">
    <property type="entry name" value="Cytidine_deaminase-like"/>
</dbReference>
<dbReference type="InterPro" id="IPR016192">
    <property type="entry name" value="APOBEC/CMP_deaminase_Zn-bd"/>
</dbReference>
<dbReference type="Proteomes" id="UP000184731">
    <property type="component" value="Chromosome"/>
</dbReference>
<dbReference type="RefSeq" id="WP_148698442.1">
    <property type="nucleotide sequence ID" value="NZ_CP017834.1"/>
</dbReference>
<sequence>MKQLQEDPIIKQIMYELIQIYKNTDIAFLIHQDTIYYSKHRYKTKTPESAITKLIQGIYDKFPEKCQTILRNKIYYNYLLTEMCLGMIKVAAKRHQFLGFGVNYCKPIPAKIQEIKYNNKFQYHFENKIKSEDLIYDEPNEHLNFIKIAENITHNITQENELYQSNRKIACILVSEESKILAVGLNENSKNKTQHAEVNLIQSFYQTFKKPLPKNTTLYTTRKPCKMCAGMIWTCTEDIKLLKVFFLHDDPGSMAKYTVLNRGTLERKRAAQSPEELIINIEEKIDNLK</sequence>
<evidence type="ECO:0000256" key="2">
    <source>
        <dbReference type="ARBA" id="ARBA00022833"/>
    </source>
</evidence>
<evidence type="ECO:0000313" key="4">
    <source>
        <dbReference type="EMBL" id="APJ04687.1"/>
    </source>
</evidence>
<accession>A0A1L4D3C2</accession>
<protein>
    <recommendedName>
        <fullName evidence="3">CMP/dCMP-type deaminase domain-containing protein</fullName>
    </recommendedName>
</protein>
<feature type="domain" description="CMP/dCMP-type deaminase" evidence="3">
    <location>
        <begin position="150"/>
        <end position="260"/>
    </location>
</feature>
<dbReference type="PROSITE" id="PS00903">
    <property type="entry name" value="CYT_DCMP_DEAMINASES_1"/>
    <property type="match status" value="1"/>
</dbReference>
<evidence type="ECO:0000256" key="1">
    <source>
        <dbReference type="ARBA" id="ARBA00022723"/>
    </source>
</evidence>
<name>A0A1L4D3C2_9BACT</name>
<organism evidence="4 5">
    <name type="scientific">Silvanigrella aquatica</name>
    <dbReference type="NCBI Taxonomy" id="1915309"/>
    <lineage>
        <taxon>Bacteria</taxon>
        <taxon>Pseudomonadati</taxon>
        <taxon>Bdellovibrionota</taxon>
        <taxon>Oligoflexia</taxon>
        <taxon>Silvanigrellales</taxon>
        <taxon>Silvanigrellaceae</taxon>
        <taxon>Silvanigrella</taxon>
    </lineage>
</organism>
<dbReference type="PANTHER" id="PTHR11079">
    <property type="entry name" value="CYTOSINE DEAMINASE FAMILY MEMBER"/>
    <property type="match status" value="1"/>
</dbReference>
<dbReference type="Pfam" id="PF14439">
    <property type="entry name" value="Bd3614-deam"/>
    <property type="match status" value="1"/>
</dbReference>
<evidence type="ECO:0000259" key="3">
    <source>
        <dbReference type="PROSITE" id="PS51747"/>
    </source>
</evidence>
<dbReference type="EMBL" id="CP017834">
    <property type="protein sequence ID" value="APJ04687.1"/>
    <property type="molecule type" value="Genomic_DNA"/>
</dbReference>
<dbReference type="GO" id="GO:0008270">
    <property type="term" value="F:zinc ion binding"/>
    <property type="evidence" value="ECO:0007669"/>
    <property type="project" value="InterPro"/>
</dbReference>
<dbReference type="SUPFAM" id="SSF53927">
    <property type="entry name" value="Cytidine deaminase-like"/>
    <property type="match status" value="1"/>
</dbReference>
<dbReference type="PROSITE" id="PS51747">
    <property type="entry name" value="CYT_DCMP_DEAMINASES_2"/>
    <property type="match status" value="1"/>
</dbReference>
<dbReference type="Gene3D" id="3.40.140.10">
    <property type="entry name" value="Cytidine Deaminase, domain 2"/>
    <property type="match status" value="1"/>
</dbReference>
<evidence type="ECO:0000313" key="5">
    <source>
        <dbReference type="Proteomes" id="UP000184731"/>
    </source>
</evidence>
<dbReference type="InterPro" id="IPR025853">
    <property type="entry name" value="NH3ase_Bd3614-like"/>
</dbReference>
<keyword evidence="1" id="KW-0479">Metal-binding</keyword>
<dbReference type="GO" id="GO:0016787">
    <property type="term" value="F:hydrolase activity"/>
    <property type="evidence" value="ECO:0007669"/>
    <property type="project" value="InterPro"/>
</dbReference>